<dbReference type="Proteomes" id="UP000077315">
    <property type="component" value="Unassembled WGS sequence"/>
</dbReference>
<dbReference type="GO" id="GO:0032156">
    <property type="term" value="C:septin cytoskeleton"/>
    <property type="evidence" value="ECO:0007669"/>
    <property type="project" value="UniProtKB-ARBA"/>
</dbReference>
<dbReference type="EMBL" id="KV440972">
    <property type="protein sequence ID" value="OAD79712.1"/>
    <property type="molecule type" value="Genomic_DNA"/>
</dbReference>
<dbReference type="OrthoDB" id="416553at2759"/>
<protein>
    <recommendedName>
        <fullName evidence="5">Septin-type G domain-containing protein</fullName>
    </recommendedName>
</protein>
<reference evidence="7" key="1">
    <citation type="submission" date="2015-06" db="EMBL/GenBank/DDBJ databases">
        <title>Expansion of signal transduction pathways in fungi by whole-genome duplication.</title>
        <authorList>
            <consortium name="DOE Joint Genome Institute"/>
            <person name="Corrochano L.M."/>
            <person name="Kuo A."/>
            <person name="Marcet-Houben M."/>
            <person name="Polaino S."/>
            <person name="Salamov A."/>
            <person name="Villalobos J.M."/>
            <person name="Alvarez M.I."/>
            <person name="Avalos J."/>
            <person name="Benito E.P."/>
            <person name="Benoit I."/>
            <person name="Burger G."/>
            <person name="Camino L.P."/>
            <person name="Canovas D."/>
            <person name="Cerda-Olmedo E."/>
            <person name="Cheng J.-F."/>
            <person name="Dominguez A."/>
            <person name="Elias M."/>
            <person name="Eslava A.P."/>
            <person name="Glaser F."/>
            <person name="Grimwood J."/>
            <person name="Gutierrez G."/>
            <person name="Heitman J."/>
            <person name="Henrissat B."/>
            <person name="Iturriaga E.A."/>
            <person name="Lang B.F."/>
            <person name="Lavin J.L."/>
            <person name="Lee S."/>
            <person name="Li W."/>
            <person name="Lindquist E."/>
            <person name="Lopez-Garcia S."/>
            <person name="Luque E.M."/>
            <person name="Marcos A.T."/>
            <person name="Martin J."/>
            <person name="McCluskey K."/>
            <person name="Medina H.R."/>
            <person name="Miralles-Duran A."/>
            <person name="Miyazaki A."/>
            <person name="Munoz-Torres E."/>
            <person name="Oguiza J.A."/>
            <person name="Ohm R."/>
            <person name="Olmedo M."/>
            <person name="Orejas M."/>
            <person name="Ortiz-Castellanos L."/>
            <person name="Pisabarro A.G."/>
            <person name="Rodriguez-Romero J."/>
            <person name="Ruiz-Herrera J."/>
            <person name="Ruiz-Vazquez R."/>
            <person name="Sanz C."/>
            <person name="Schackwitz W."/>
            <person name="Schmutz J."/>
            <person name="Shahriari M."/>
            <person name="Shelest E."/>
            <person name="Silva-Franco F."/>
            <person name="Soanes D."/>
            <person name="Syed K."/>
            <person name="Tagua V.G."/>
            <person name="Talbot N.J."/>
            <person name="Thon M."/>
            <person name="De vries R.P."/>
            <person name="Wiebenga A."/>
            <person name="Yadav J.S."/>
            <person name="Braun E.L."/>
            <person name="Baker S."/>
            <person name="Garre V."/>
            <person name="Horwitz B."/>
            <person name="Torres-Martinez S."/>
            <person name="Idnurm A."/>
            <person name="Herrera-Estrella A."/>
            <person name="Gabaldon T."/>
            <person name="Grigoriev I.V."/>
        </authorList>
    </citation>
    <scope>NUCLEOTIDE SEQUENCE [LARGE SCALE GENOMIC DNA]</scope>
    <source>
        <strain evidence="7">NRRL 1555(-)</strain>
    </source>
</reference>
<dbReference type="InterPro" id="IPR027417">
    <property type="entry name" value="P-loop_NTPase"/>
</dbReference>
<sequence>MPLEHALQLRGRNPDLGPWKTAPARQMTLNREFGMDALPRQLYNKAKKTPFPLNIMVVGETGLGKSTFMNTLFQADLKDTTELKVPQDTKTVEITPVSYELEEDGVTLKLCVVDTPGFGDRVNRAADLEPILAYIDAQYNAYHEAEKSKAFRAAICDTRIHVCIYFLAPTGHRLKELDIAALRVLSSKVNVIPVIAKADGLTAQEKATFKKAISEDLEINEITTYPTSFENDIEGLEELKQHIPFTVIGSTDLVQVKDKMVRGREYRWGSVEVENPLHCDFIYLRELLMAHCLHDLVQLTHHHHYHTHRSGLLCGPDRPASLLICDEEYDTFMEDAKTNVFQDMTSREEAMRQQFVQRVRDTEQTLKKREEALQQKREVLMKELEDQRRQIEIAEREFQSMQLQTSVR</sequence>
<evidence type="ECO:0000256" key="4">
    <source>
        <dbReference type="SAM" id="Coils"/>
    </source>
</evidence>
<dbReference type="PROSITE" id="PS51719">
    <property type="entry name" value="G_SEPTIN"/>
    <property type="match status" value="1"/>
</dbReference>
<dbReference type="PANTHER" id="PTHR18884">
    <property type="entry name" value="SEPTIN"/>
    <property type="match status" value="1"/>
</dbReference>
<evidence type="ECO:0000256" key="3">
    <source>
        <dbReference type="RuleBase" id="RU004560"/>
    </source>
</evidence>
<dbReference type="InterPro" id="IPR030379">
    <property type="entry name" value="G_SEPTIN_dom"/>
</dbReference>
<feature type="domain" description="Septin-type G" evidence="5">
    <location>
        <begin position="49"/>
        <end position="315"/>
    </location>
</feature>
<accession>A0A162V3K7</accession>
<evidence type="ECO:0000256" key="1">
    <source>
        <dbReference type="ARBA" id="ARBA00022741"/>
    </source>
</evidence>
<dbReference type="GO" id="GO:0005525">
    <property type="term" value="F:GTP binding"/>
    <property type="evidence" value="ECO:0007669"/>
    <property type="project" value="UniProtKB-KW"/>
</dbReference>
<gene>
    <name evidence="6" type="ORF">PHYBLDRAFT_130125</name>
</gene>
<dbReference type="SUPFAM" id="SSF52540">
    <property type="entry name" value="P-loop containing nucleoside triphosphate hydrolases"/>
    <property type="match status" value="1"/>
</dbReference>
<organism evidence="6 7">
    <name type="scientific">Phycomyces blakesleeanus (strain ATCC 8743b / DSM 1359 / FGSC 10004 / NBRC 33097 / NRRL 1555)</name>
    <dbReference type="NCBI Taxonomy" id="763407"/>
    <lineage>
        <taxon>Eukaryota</taxon>
        <taxon>Fungi</taxon>
        <taxon>Fungi incertae sedis</taxon>
        <taxon>Mucoromycota</taxon>
        <taxon>Mucoromycotina</taxon>
        <taxon>Mucoromycetes</taxon>
        <taxon>Mucorales</taxon>
        <taxon>Phycomycetaceae</taxon>
        <taxon>Phycomyces</taxon>
    </lineage>
</organism>
<dbReference type="InterPro" id="IPR016491">
    <property type="entry name" value="Septin"/>
</dbReference>
<name>A0A162V3K7_PHYB8</name>
<dbReference type="GeneID" id="28990245"/>
<dbReference type="RefSeq" id="XP_018297752.1">
    <property type="nucleotide sequence ID" value="XM_018429339.1"/>
</dbReference>
<keyword evidence="2 3" id="KW-0342">GTP-binding</keyword>
<keyword evidence="7" id="KW-1185">Reference proteome</keyword>
<dbReference type="InParanoid" id="A0A162V3K7"/>
<dbReference type="STRING" id="763407.A0A162V3K7"/>
<feature type="coiled-coil region" evidence="4">
    <location>
        <begin position="356"/>
        <end position="404"/>
    </location>
</feature>
<dbReference type="PIRSF" id="PIRSF006698">
    <property type="entry name" value="Septin"/>
    <property type="match status" value="1"/>
</dbReference>
<keyword evidence="1 3" id="KW-0547">Nucleotide-binding</keyword>
<evidence type="ECO:0000313" key="7">
    <source>
        <dbReference type="Proteomes" id="UP000077315"/>
    </source>
</evidence>
<comment type="similarity">
    <text evidence="3">Belongs to the TRAFAC class TrmE-Era-EngA-EngB-Septin-like GTPase superfamily. Septin GTPase family.</text>
</comment>
<evidence type="ECO:0000259" key="5">
    <source>
        <dbReference type="PROSITE" id="PS51719"/>
    </source>
</evidence>
<keyword evidence="4" id="KW-0175">Coiled coil</keyword>
<proteinExistence type="inferred from homology"/>
<dbReference type="GO" id="GO:0005938">
    <property type="term" value="C:cell cortex"/>
    <property type="evidence" value="ECO:0007669"/>
    <property type="project" value="UniProtKB-ARBA"/>
</dbReference>
<evidence type="ECO:0000256" key="2">
    <source>
        <dbReference type="ARBA" id="ARBA00023134"/>
    </source>
</evidence>
<dbReference type="Gene3D" id="3.40.50.300">
    <property type="entry name" value="P-loop containing nucleotide triphosphate hydrolases"/>
    <property type="match status" value="1"/>
</dbReference>
<dbReference type="AlphaFoldDB" id="A0A162V3K7"/>
<dbReference type="CDD" id="cd01850">
    <property type="entry name" value="CDC_Septin"/>
    <property type="match status" value="1"/>
</dbReference>
<dbReference type="VEuPathDB" id="FungiDB:PHYBLDRAFT_130125"/>
<dbReference type="Pfam" id="PF00735">
    <property type="entry name" value="Septin"/>
    <property type="match status" value="1"/>
</dbReference>
<evidence type="ECO:0000313" key="6">
    <source>
        <dbReference type="EMBL" id="OAD79712.1"/>
    </source>
</evidence>